<dbReference type="Pfam" id="PF01979">
    <property type="entry name" value="Amidohydro_1"/>
    <property type="match status" value="1"/>
</dbReference>
<dbReference type="InterPro" id="IPR050287">
    <property type="entry name" value="MTA/SAH_deaminase"/>
</dbReference>
<proteinExistence type="inferred from homology"/>
<feature type="domain" description="Amidohydrolase-related" evidence="5">
    <location>
        <begin position="60"/>
        <end position="422"/>
    </location>
</feature>
<reference evidence="6 7" key="1">
    <citation type="submission" date="2020-08" db="EMBL/GenBank/DDBJ databases">
        <title>Genomic Encyclopedia of Type Strains, Phase IV (KMG-IV): sequencing the most valuable type-strain genomes for metagenomic binning, comparative biology and taxonomic classification.</title>
        <authorList>
            <person name="Goeker M."/>
        </authorList>
    </citation>
    <scope>NUCLEOTIDE SEQUENCE [LARGE SCALE GENOMIC DNA]</scope>
    <source>
        <strain evidence="6 7">DSM 29348</strain>
    </source>
</reference>
<protein>
    <submittedName>
        <fullName evidence="6">Cytosine/adenosine deaminase-related metal-dependent hydrolase</fullName>
    </submittedName>
</protein>
<keyword evidence="2" id="KW-0479">Metal-binding</keyword>
<dbReference type="Gene3D" id="3.20.20.140">
    <property type="entry name" value="Metal-dependent hydrolases"/>
    <property type="match status" value="1"/>
</dbReference>
<dbReference type="SUPFAM" id="SSF51556">
    <property type="entry name" value="Metallo-dependent hydrolases"/>
    <property type="match status" value="1"/>
</dbReference>
<evidence type="ECO:0000313" key="6">
    <source>
        <dbReference type="EMBL" id="MBB3981346.1"/>
    </source>
</evidence>
<evidence type="ECO:0000256" key="1">
    <source>
        <dbReference type="ARBA" id="ARBA00006745"/>
    </source>
</evidence>
<dbReference type="GO" id="GO:0016814">
    <property type="term" value="F:hydrolase activity, acting on carbon-nitrogen (but not peptide) bonds, in cyclic amidines"/>
    <property type="evidence" value="ECO:0007669"/>
    <property type="project" value="UniProtKB-ARBA"/>
</dbReference>
<evidence type="ECO:0000256" key="3">
    <source>
        <dbReference type="ARBA" id="ARBA00022801"/>
    </source>
</evidence>
<name>A0A7W6GMM0_9SPHN</name>
<comment type="similarity">
    <text evidence="1">Belongs to the metallo-dependent hydrolases superfamily. ATZ/TRZ family.</text>
</comment>
<dbReference type="Gene3D" id="2.30.40.10">
    <property type="entry name" value="Urease, subunit C, domain 1"/>
    <property type="match status" value="1"/>
</dbReference>
<dbReference type="PANTHER" id="PTHR43794:SF11">
    <property type="entry name" value="AMIDOHYDROLASE-RELATED DOMAIN-CONTAINING PROTEIN"/>
    <property type="match status" value="1"/>
</dbReference>
<accession>A0A7W6GMM0</accession>
<dbReference type="NCBIfam" id="NF006055">
    <property type="entry name" value="PRK08203.1"/>
    <property type="match status" value="1"/>
</dbReference>
<comment type="caution">
    <text evidence="6">The sequence shown here is derived from an EMBL/GenBank/DDBJ whole genome shotgun (WGS) entry which is preliminary data.</text>
</comment>
<dbReference type="InterPro" id="IPR006680">
    <property type="entry name" value="Amidohydro-rel"/>
</dbReference>
<dbReference type="GO" id="GO:0019239">
    <property type="term" value="F:deaminase activity"/>
    <property type="evidence" value="ECO:0007669"/>
    <property type="project" value="UniProtKB-ARBA"/>
</dbReference>
<keyword evidence="7" id="KW-1185">Reference proteome</keyword>
<dbReference type="RefSeq" id="WP_183954361.1">
    <property type="nucleotide sequence ID" value="NZ_JACIEB010000002.1"/>
</dbReference>
<dbReference type="FunFam" id="3.20.20.140:FF:000014">
    <property type="entry name" value="5-methylthioadenosine/S-adenosylhomocysteine deaminase"/>
    <property type="match status" value="1"/>
</dbReference>
<keyword evidence="3 6" id="KW-0378">Hydrolase</keyword>
<dbReference type="CDD" id="cd01298">
    <property type="entry name" value="ATZ_TRZ_like"/>
    <property type="match status" value="1"/>
</dbReference>
<organism evidence="6 7">
    <name type="scientific">Sphingobium fontiphilum</name>
    <dbReference type="NCBI Taxonomy" id="944425"/>
    <lineage>
        <taxon>Bacteria</taxon>
        <taxon>Pseudomonadati</taxon>
        <taxon>Pseudomonadota</taxon>
        <taxon>Alphaproteobacteria</taxon>
        <taxon>Sphingomonadales</taxon>
        <taxon>Sphingomonadaceae</taxon>
        <taxon>Sphingobium</taxon>
    </lineage>
</organism>
<evidence type="ECO:0000313" key="7">
    <source>
        <dbReference type="Proteomes" id="UP000552757"/>
    </source>
</evidence>
<evidence type="ECO:0000259" key="5">
    <source>
        <dbReference type="Pfam" id="PF01979"/>
    </source>
</evidence>
<dbReference type="AlphaFoldDB" id="A0A7W6GMM0"/>
<dbReference type="InterPro" id="IPR011059">
    <property type="entry name" value="Metal-dep_hydrolase_composite"/>
</dbReference>
<dbReference type="SUPFAM" id="SSF51338">
    <property type="entry name" value="Composite domain of metallo-dependent hydrolases"/>
    <property type="match status" value="1"/>
</dbReference>
<dbReference type="InterPro" id="IPR032466">
    <property type="entry name" value="Metal_Hydrolase"/>
</dbReference>
<dbReference type="Proteomes" id="UP000552757">
    <property type="component" value="Unassembled WGS sequence"/>
</dbReference>
<dbReference type="GO" id="GO:0046872">
    <property type="term" value="F:metal ion binding"/>
    <property type="evidence" value="ECO:0007669"/>
    <property type="project" value="UniProtKB-KW"/>
</dbReference>
<dbReference type="PANTHER" id="PTHR43794">
    <property type="entry name" value="AMINOHYDROLASE SSNA-RELATED"/>
    <property type="match status" value="1"/>
</dbReference>
<evidence type="ECO:0000256" key="4">
    <source>
        <dbReference type="ARBA" id="ARBA00022833"/>
    </source>
</evidence>
<keyword evidence="4" id="KW-0862">Zinc</keyword>
<evidence type="ECO:0000256" key="2">
    <source>
        <dbReference type="ARBA" id="ARBA00022723"/>
    </source>
</evidence>
<gene>
    <name evidence="6" type="ORF">GGR44_000993</name>
</gene>
<sequence>MSLTVITHADALVCMDDARREIADGAIAFREGMICAVGTTTDLAPLIEQADEAIDARGCVVTPGLVNTHHHLYQTLTRALPGAINAPLFGWLKTLYPIWARYRPQDVFAATQLGLAELALSGCSLSSDHLYLFPDGVTLEDSIHAAQGIGIRFHATRGAMSVGESDGGLPPDSLVEREPAILNDAIRLIDRYHDAADGAMLRIGVAPCSPFSVSQGLMRDAALLARDKGVMLHTHLAEDADDVAFSLARFGCRPGQYAENLGWTGPDVWHAHCVQLDGQEIDLFARTRTGIAHCPGSNCRLGSGIAPVRAMVDRGVPVGLGVDGSASNDSGHLLNEARQALLMQRAIGGPAAFDPRQALYLATRGGAAVLGRQDCGSLEPGKRADIAIWDVSDIPSMGAWDKVAGLILSPPAGVLDLIVEGRAVVREGELVRVQRAAVLGAARQSLDRLMALA</sequence>
<dbReference type="EMBL" id="JACIEB010000002">
    <property type="protein sequence ID" value="MBB3981346.1"/>
    <property type="molecule type" value="Genomic_DNA"/>
</dbReference>